<dbReference type="PATRIC" id="fig|1397108.4.peg.126"/>
<dbReference type="Pfam" id="PF01311">
    <property type="entry name" value="Bac_export_1"/>
    <property type="match status" value="1"/>
</dbReference>
<comment type="subcellular location">
    <subcellularLocation>
        <location evidence="10">Cell membrane</location>
        <topology evidence="10">Multi-pass membrane protein</topology>
    </subcellularLocation>
    <subcellularLocation>
        <location evidence="10">Bacterial flagellum basal body</location>
    </subcellularLocation>
</comment>
<keyword evidence="11" id="KW-0969">Cilium</keyword>
<keyword evidence="7 10" id="KW-0472">Membrane</keyword>
<reference evidence="11 12" key="1">
    <citation type="submission" date="2015-05" db="EMBL/GenBank/DDBJ databases">
        <authorList>
            <person name="Wang D.B."/>
            <person name="Wang M."/>
        </authorList>
    </citation>
    <scope>NUCLEOTIDE SEQUENCE [LARGE SCALE GENOMIC DNA]</scope>
    <source>
        <strain evidence="11 12">IMCC 12053</strain>
    </source>
</reference>
<keyword evidence="8 10" id="KW-0975">Bacterial flagellum</keyword>
<dbReference type="STRING" id="1397108.IMCC12053_120"/>
<evidence type="ECO:0000256" key="1">
    <source>
        <dbReference type="ARBA" id="ARBA00002578"/>
    </source>
</evidence>
<feature type="transmembrane region" description="Helical" evidence="10">
    <location>
        <begin position="132"/>
        <end position="152"/>
    </location>
</feature>
<feature type="transmembrane region" description="Helical" evidence="10">
    <location>
        <begin position="23"/>
        <end position="44"/>
    </location>
</feature>
<dbReference type="NCBIfam" id="TIGR01400">
    <property type="entry name" value="fliR"/>
    <property type="match status" value="1"/>
</dbReference>
<dbReference type="InterPro" id="IPR002010">
    <property type="entry name" value="T3SS_IM_R"/>
</dbReference>
<evidence type="ECO:0000256" key="5">
    <source>
        <dbReference type="ARBA" id="ARBA00022692"/>
    </source>
</evidence>
<dbReference type="AlphaFoldDB" id="A0A0N9ZES6"/>
<keyword evidence="6 10" id="KW-1133">Transmembrane helix</keyword>
<feature type="transmembrane region" description="Helical" evidence="10">
    <location>
        <begin position="190"/>
        <end position="216"/>
    </location>
</feature>
<accession>A0A0N9ZES6</accession>
<dbReference type="EMBL" id="CP012023">
    <property type="protein sequence ID" value="ALI54070.1"/>
    <property type="molecule type" value="Genomic_DNA"/>
</dbReference>
<dbReference type="KEGG" id="cmar:IMCC12053_120"/>
<dbReference type="PANTHER" id="PTHR30065">
    <property type="entry name" value="FLAGELLAR BIOSYNTHETIC PROTEIN FLIR"/>
    <property type="match status" value="1"/>
</dbReference>
<evidence type="ECO:0000256" key="2">
    <source>
        <dbReference type="ARBA" id="ARBA00009772"/>
    </source>
</evidence>
<keyword evidence="11" id="KW-0966">Cell projection</keyword>
<dbReference type="GO" id="GO:0005886">
    <property type="term" value="C:plasma membrane"/>
    <property type="evidence" value="ECO:0007669"/>
    <property type="project" value="UniProtKB-SubCell"/>
</dbReference>
<evidence type="ECO:0000313" key="12">
    <source>
        <dbReference type="Proteomes" id="UP000064920"/>
    </source>
</evidence>
<comment type="similarity">
    <text evidence="2 10">Belongs to the FliR/MopE/SpaR family.</text>
</comment>
<organism evidence="11 12">
    <name type="scientific">Celeribacter marinus</name>
    <dbReference type="NCBI Taxonomy" id="1397108"/>
    <lineage>
        <taxon>Bacteria</taxon>
        <taxon>Pseudomonadati</taxon>
        <taxon>Pseudomonadota</taxon>
        <taxon>Alphaproteobacteria</taxon>
        <taxon>Rhodobacterales</taxon>
        <taxon>Roseobacteraceae</taxon>
        <taxon>Celeribacter</taxon>
    </lineage>
</organism>
<evidence type="ECO:0000256" key="6">
    <source>
        <dbReference type="ARBA" id="ARBA00022989"/>
    </source>
</evidence>
<dbReference type="PANTHER" id="PTHR30065:SF1">
    <property type="entry name" value="SURFACE PRESENTATION OF ANTIGENS PROTEIN SPAR"/>
    <property type="match status" value="1"/>
</dbReference>
<protein>
    <recommendedName>
        <fullName evidence="3 9">Flagellar biosynthetic protein FliR</fullName>
    </recommendedName>
</protein>
<gene>
    <name evidence="11" type="ORF">IMCC12053_120</name>
</gene>
<dbReference type="RefSeq" id="WP_062214741.1">
    <property type="nucleotide sequence ID" value="NZ_CP012023.1"/>
</dbReference>
<evidence type="ECO:0000256" key="4">
    <source>
        <dbReference type="ARBA" id="ARBA00022475"/>
    </source>
</evidence>
<evidence type="ECO:0000256" key="8">
    <source>
        <dbReference type="ARBA" id="ARBA00023143"/>
    </source>
</evidence>
<comment type="function">
    <text evidence="1 10">Role in flagellar biosynthesis.</text>
</comment>
<proteinExistence type="inferred from homology"/>
<evidence type="ECO:0000256" key="9">
    <source>
        <dbReference type="NCBIfam" id="TIGR01400"/>
    </source>
</evidence>
<dbReference type="GO" id="GO:0044780">
    <property type="term" value="P:bacterial-type flagellum assembly"/>
    <property type="evidence" value="ECO:0007669"/>
    <property type="project" value="UniProtKB-UniRule"/>
</dbReference>
<evidence type="ECO:0000256" key="3">
    <source>
        <dbReference type="ARBA" id="ARBA00021717"/>
    </source>
</evidence>
<sequence length="273" mass="29000">MIPINSISLAGLPGMPLQALFDVFLQVFLVNLRICAFLISAPFFGSRMVPLQIRIVFSIGLGLFIMSQIEAPDVTVLTSFFVVPLVLQELAIGLCVGLCMTIIFASVGLAGEKIAASSGLSFAMQVDPNGGGQTPVISQILTLFSLVIFFALNGHMLVLALMIESYTLVPIGAPLLYGAMFQTGIDAAGLMFAFAASVMLPIVAVLFIINLAIGIITKSAPQLNLFSFGFPITILSVFVLLVLSVTPLAWSFSDLIESTMAVLRTLIESMSNG</sequence>
<dbReference type="GO" id="GO:0009425">
    <property type="term" value="C:bacterial-type flagellum basal body"/>
    <property type="evidence" value="ECO:0007669"/>
    <property type="project" value="UniProtKB-SubCell"/>
</dbReference>
<evidence type="ECO:0000256" key="7">
    <source>
        <dbReference type="ARBA" id="ARBA00023136"/>
    </source>
</evidence>
<feature type="transmembrane region" description="Helical" evidence="10">
    <location>
        <begin position="158"/>
        <end position="178"/>
    </location>
</feature>
<feature type="transmembrane region" description="Helical" evidence="10">
    <location>
        <begin position="90"/>
        <end position="111"/>
    </location>
</feature>
<keyword evidence="4 10" id="KW-1003">Cell membrane</keyword>
<dbReference type="PRINTS" id="PR00953">
    <property type="entry name" value="TYPE3IMRPROT"/>
</dbReference>
<keyword evidence="11" id="KW-0282">Flagellum</keyword>
<evidence type="ECO:0000256" key="10">
    <source>
        <dbReference type="RuleBase" id="RU362071"/>
    </source>
</evidence>
<name>A0A0N9ZES6_9RHOB</name>
<keyword evidence="12" id="KW-1185">Reference proteome</keyword>
<keyword evidence="5 10" id="KW-0812">Transmembrane</keyword>
<feature type="transmembrane region" description="Helical" evidence="10">
    <location>
        <begin position="228"/>
        <end position="250"/>
    </location>
</feature>
<dbReference type="InterPro" id="IPR006303">
    <property type="entry name" value="FliR"/>
</dbReference>
<evidence type="ECO:0000313" key="11">
    <source>
        <dbReference type="EMBL" id="ALI54070.1"/>
    </source>
</evidence>
<dbReference type="Proteomes" id="UP000064920">
    <property type="component" value="Chromosome"/>
</dbReference>
<dbReference type="GO" id="GO:0006605">
    <property type="term" value="P:protein targeting"/>
    <property type="evidence" value="ECO:0007669"/>
    <property type="project" value="UniProtKB-UniRule"/>
</dbReference>